<organism evidence="1 2">
    <name type="scientific">Deinococcus taklimakanensis</name>
    <dbReference type="NCBI Taxonomy" id="536443"/>
    <lineage>
        <taxon>Bacteria</taxon>
        <taxon>Thermotogati</taxon>
        <taxon>Deinococcota</taxon>
        <taxon>Deinococci</taxon>
        <taxon>Deinococcales</taxon>
        <taxon>Deinococcaceae</taxon>
        <taxon>Deinococcus</taxon>
    </lineage>
</organism>
<evidence type="ECO:0000313" key="2">
    <source>
        <dbReference type="Proteomes" id="UP001597475"/>
    </source>
</evidence>
<sequence>MTDSNESPTSAAAQAVAQLVKEVPVYQDAVQPAAQQLGRGLGGLLAYMMLPLQKLGIKAEVNIAQFKKEYEDKLIEIPNDKLIPPDPIIMGPALQALTYTVQEPLLRKMFVNLLAAASNADSSDKAHPSFVEIIKQLKPVEAKLVDIFRDEVRLPMLTISRADKNGGMTAVQYTLIEAALAGDSLLDYSVELDNLERLKIINIKTDSSFTNENKYDKIVSALLQIFPHLVKYEYEVYRNFQEGEFRGVYRLGIIEITKFGQDFISACCAPEDDTLNS</sequence>
<gene>
    <name evidence="1" type="ORF">ACFSR9_15150</name>
</gene>
<name>A0ABW5P627_9DEIO</name>
<comment type="caution">
    <text evidence="1">The sequence shown here is derived from an EMBL/GenBank/DDBJ whole genome shotgun (WGS) entry which is preliminary data.</text>
</comment>
<accession>A0ABW5P627</accession>
<dbReference type="Proteomes" id="UP001597475">
    <property type="component" value="Unassembled WGS sequence"/>
</dbReference>
<reference evidence="2" key="1">
    <citation type="journal article" date="2019" name="Int. J. Syst. Evol. Microbiol.">
        <title>The Global Catalogue of Microorganisms (GCM) 10K type strain sequencing project: providing services to taxonomists for standard genome sequencing and annotation.</title>
        <authorList>
            <consortium name="The Broad Institute Genomics Platform"/>
            <consortium name="The Broad Institute Genome Sequencing Center for Infectious Disease"/>
            <person name="Wu L."/>
            <person name="Ma J."/>
        </authorList>
    </citation>
    <scope>NUCLEOTIDE SEQUENCE [LARGE SCALE GENOMIC DNA]</scope>
    <source>
        <strain evidence="2">KCTC 33842</strain>
    </source>
</reference>
<protein>
    <submittedName>
        <fullName evidence="1">DUF4393 domain-containing protein</fullName>
    </submittedName>
</protein>
<keyword evidence="2" id="KW-1185">Reference proteome</keyword>
<dbReference type="InterPro" id="IPR025506">
    <property type="entry name" value="Abi_alpha"/>
</dbReference>
<dbReference type="Pfam" id="PF14337">
    <property type="entry name" value="Abi_alpha"/>
    <property type="match status" value="1"/>
</dbReference>
<evidence type="ECO:0000313" key="1">
    <source>
        <dbReference type="EMBL" id="MFD2610757.1"/>
    </source>
</evidence>
<dbReference type="Gene3D" id="3.30.110.190">
    <property type="match status" value="1"/>
</dbReference>
<proteinExistence type="predicted"/>
<dbReference type="EMBL" id="JBHUMK010000079">
    <property type="protein sequence ID" value="MFD2610757.1"/>
    <property type="molecule type" value="Genomic_DNA"/>
</dbReference>
<dbReference type="RefSeq" id="WP_386847145.1">
    <property type="nucleotide sequence ID" value="NZ_JBHUMK010000079.1"/>
</dbReference>